<comment type="caution">
    <text evidence="5">The sequence shown here is derived from an EMBL/GenBank/DDBJ whole genome shotgun (WGS) entry which is preliminary data.</text>
</comment>
<dbReference type="Proteomes" id="UP000017842">
    <property type="component" value="Unassembled WGS sequence"/>
</dbReference>
<evidence type="ECO:0000313" key="6">
    <source>
        <dbReference type="Proteomes" id="UP000017842"/>
    </source>
</evidence>
<comment type="cofactor">
    <cofactor evidence="1">
        <name>pyridoxal 5'-phosphate</name>
        <dbReference type="ChEBI" id="CHEBI:597326"/>
    </cofactor>
</comment>
<evidence type="ECO:0000256" key="3">
    <source>
        <dbReference type="ARBA" id="ARBA00022679"/>
    </source>
</evidence>
<dbReference type="InterPro" id="IPR015421">
    <property type="entry name" value="PyrdxlP-dep_Trfase_major"/>
</dbReference>
<dbReference type="eggNOG" id="COG0075">
    <property type="taxonomic scope" value="Bacteria"/>
</dbReference>
<dbReference type="GO" id="GO:0008483">
    <property type="term" value="F:transaminase activity"/>
    <property type="evidence" value="ECO:0007669"/>
    <property type="project" value="UniProtKB-KW"/>
</dbReference>
<evidence type="ECO:0000256" key="4">
    <source>
        <dbReference type="ARBA" id="ARBA00022898"/>
    </source>
</evidence>
<reference evidence="5 6" key="1">
    <citation type="journal article" date="2013" name="Genome Announc.">
        <title>Draft Genome Sequence of the Methanotrophic Gammaproteobacterium Methyloglobulus morosus DSM 22980 Strain KoM1.</title>
        <authorList>
            <person name="Poehlein A."/>
            <person name="Deutzmann J.S."/>
            <person name="Daniel R."/>
            <person name="Simeonova D.D."/>
        </authorList>
    </citation>
    <scope>NUCLEOTIDE SEQUENCE [LARGE SCALE GENOMIC DNA]</scope>
    <source>
        <strain evidence="5 6">KoM1</strain>
    </source>
</reference>
<dbReference type="EMBL" id="AYLO01000005">
    <property type="protein sequence ID" value="ESS74084.1"/>
    <property type="molecule type" value="Genomic_DNA"/>
</dbReference>
<protein>
    <submittedName>
        <fullName evidence="5">Uncharacterized protein</fullName>
    </submittedName>
</protein>
<keyword evidence="2" id="KW-0032">Aminotransferase</keyword>
<evidence type="ECO:0000256" key="2">
    <source>
        <dbReference type="ARBA" id="ARBA00022576"/>
    </source>
</evidence>
<dbReference type="Gene3D" id="3.40.640.10">
    <property type="entry name" value="Type I PLP-dependent aspartate aminotransferase-like (Major domain)"/>
    <property type="match status" value="1"/>
</dbReference>
<sequence length="334" mass="37131">MINADHSIEWLVQKKNQEKLLFTPGPASLLSENLTGLRPCFGRGDIDYNQVEEQVLESLKAMTGHRYIARMQGSASLALEVSALNFLYGRVLIISTGYYSDRLKWLAESAHRRVCVINEVASVNWHEMDNVIGHFDWLVACSTETSSGLKLSITLLSSIAKRLGARLMLDATASIGLEDDHDLADVIGYSSCKGLFGLTGASFIAFNDFPIQEVDSFYLNLSTHLEKRMTGPYHALASLVDVLPNHDDFKFAVEENKTRFIRKMSNWLTVSAEYQPKICTHVNCNITSKDPRAVLYFSRGGMGGSIVCHLGEIHLKRQAKGDIQDVLEIAEIGS</sequence>
<dbReference type="PATRIC" id="fig|1116472.3.peg.90"/>
<keyword evidence="4" id="KW-0663">Pyridoxal phosphate</keyword>
<dbReference type="SUPFAM" id="SSF53383">
    <property type="entry name" value="PLP-dependent transferases"/>
    <property type="match status" value="1"/>
</dbReference>
<dbReference type="PANTHER" id="PTHR42778">
    <property type="entry name" value="2-AMINOETHYLPHOSPHONATE--PYRUVATE TRANSAMINASE"/>
    <property type="match status" value="1"/>
</dbReference>
<accession>V5C1Y3</accession>
<dbReference type="PANTHER" id="PTHR42778:SF1">
    <property type="entry name" value="2-AMINOETHYLPHOSPHONATE--PYRUVATE TRANSAMINASE"/>
    <property type="match status" value="1"/>
</dbReference>
<proteinExistence type="predicted"/>
<keyword evidence="6" id="KW-1185">Reference proteome</keyword>
<evidence type="ECO:0000313" key="5">
    <source>
        <dbReference type="EMBL" id="ESS74084.1"/>
    </source>
</evidence>
<dbReference type="InterPro" id="IPR015424">
    <property type="entry name" value="PyrdxlP-dep_Trfase"/>
</dbReference>
<name>V5C1Y3_9GAMM</name>
<dbReference type="RefSeq" id="WP_023493022.1">
    <property type="nucleotide sequence ID" value="NZ_AYLO01000005.1"/>
</dbReference>
<dbReference type="AlphaFoldDB" id="V5C1Y3"/>
<organism evidence="5 6">
    <name type="scientific">Methyloglobulus morosus KoM1</name>
    <dbReference type="NCBI Taxonomy" id="1116472"/>
    <lineage>
        <taxon>Bacteria</taxon>
        <taxon>Pseudomonadati</taxon>
        <taxon>Pseudomonadota</taxon>
        <taxon>Gammaproteobacteria</taxon>
        <taxon>Methylococcales</taxon>
        <taxon>Methylococcaceae</taxon>
        <taxon>Methyloglobulus</taxon>
    </lineage>
</organism>
<evidence type="ECO:0000256" key="1">
    <source>
        <dbReference type="ARBA" id="ARBA00001933"/>
    </source>
</evidence>
<gene>
    <name evidence="5" type="ORF">MGMO_5c00230</name>
</gene>
<dbReference type="STRING" id="1116472.MGMO_5c00230"/>
<keyword evidence="3" id="KW-0808">Transferase</keyword>